<evidence type="ECO:0000259" key="1">
    <source>
        <dbReference type="Pfam" id="PF00534"/>
    </source>
</evidence>
<dbReference type="STRING" id="226506.SAMN04488519_11264"/>
<dbReference type="EMBL" id="FOVW01000012">
    <property type="protein sequence ID" value="SFO71350.1"/>
    <property type="molecule type" value="Genomic_DNA"/>
</dbReference>
<dbReference type="Proteomes" id="UP000199564">
    <property type="component" value="Unassembled WGS sequence"/>
</dbReference>
<dbReference type="SUPFAM" id="SSF53756">
    <property type="entry name" value="UDP-Glycosyltransferase/glycogen phosphorylase"/>
    <property type="match status" value="1"/>
</dbReference>
<organism evidence="3 4">
    <name type="scientific">Algoriphagus ornithinivorans</name>
    <dbReference type="NCBI Taxonomy" id="226506"/>
    <lineage>
        <taxon>Bacteria</taxon>
        <taxon>Pseudomonadati</taxon>
        <taxon>Bacteroidota</taxon>
        <taxon>Cytophagia</taxon>
        <taxon>Cytophagales</taxon>
        <taxon>Cyclobacteriaceae</taxon>
        <taxon>Algoriphagus</taxon>
    </lineage>
</organism>
<dbReference type="CDD" id="cd03801">
    <property type="entry name" value="GT4_PimA-like"/>
    <property type="match status" value="1"/>
</dbReference>
<sequence length="370" mass="42849">MKTVLIAHNYYKTSFASMSYHLANYLCEEGFRIIFISKDPYFTSPKEKRIGKGKLILYSWPKTIKSTSFKDFVFCLKLVKKYTPEVVIGHHNGAITSVIVSKLILKKRVKTADYHHVCTNSFLQDHTGPRWKINFFLFRKKLLYNLFCNWVICPSLKATEDVKNNFNFQNTSLIPNPLPDRFKGFSHQLRYEKIIIGYLGRIVPCKNVLWLVDQFISYKASNPKTKIVLEIAGDGFQKEELIEKIGGNSCITYKGNLTYNQVDDFINSLNFTIIPSTADNLPTVVTESLMLSVPPLVSKNIGSIDYLNNKKDSLFFNVSDEKDLRNTFETIEKLTEKDYQTLCKQARATYLRHFTMGQYFETMKKFIVNK</sequence>
<dbReference type="PANTHER" id="PTHR45947:SF3">
    <property type="entry name" value="SULFOQUINOVOSYL TRANSFERASE SQD2"/>
    <property type="match status" value="1"/>
</dbReference>
<dbReference type="Gene3D" id="3.40.50.2000">
    <property type="entry name" value="Glycogen Phosphorylase B"/>
    <property type="match status" value="2"/>
</dbReference>
<feature type="domain" description="Glycosyl transferase family 1" evidence="1">
    <location>
        <begin position="186"/>
        <end position="345"/>
    </location>
</feature>
<dbReference type="Pfam" id="PF00534">
    <property type="entry name" value="Glycos_transf_1"/>
    <property type="match status" value="1"/>
</dbReference>
<evidence type="ECO:0000313" key="3">
    <source>
        <dbReference type="EMBL" id="SFO71350.1"/>
    </source>
</evidence>
<dbReference type="InterPro" id="IPR028098">
    <property type="entry name" value="Glyco_trans_4-like_N"/>
</dbReference>
<protein>
    <submittedName>
        <fullName evidence="3">Glycosyltransferase involved in cell wall bisynthesis</fullName>
    </submittedName>
</protein>
<evidence type="ECO:0000313" key="4">
    <source>
        <dbReference type="Proteomes" id="UP000199564"/>
    </source>
</evidence>
<name>A0A1I5JF96_9BACT</name>
<feature type="domain" description="Glycosyltransferase subfamily 4-like N-terminal" evidence="2">
    <location>
        <begin position="20"/>
        <end position="177"/>
    </location>
</feature>
<gene>
    <name evidence="3" type="ORF">SAMN04488519_11264</name>
</gene>
<proteinExistence type="predicted"/>
<dbReference type="GO" id="GO:0016758">
    <property type="term" value="F:hexosyltransferase activity"/>
    <property type="evidence" value="ECO:0007669"/>
    <property type="project" value="TreeGrafter"/>
</dbReference>
<keyword evidence="3" id="KW-0808">Transferase</keyword>
<reference evidence="4" key="1">
    <citation type="submission" date="2016-10" db="EMBL/GenBank/DDBJ databases">
        <authorList>
            <person name="Varghese N."/>
            <person name="Submissions S."/>
        </authorList>
    </citation>
    <scope>NUCLEOTIDE SEQUENCE [LARGE SCALE GENOMIC DNA]</scope>
    <source>
        <strain evidence="4">DSM 15282</strain>
    </source>
</reference>
<dbReference type="AlphaFoldDB" id="A0A1I5JF96"/>
<keyword evidence="4" id="KW-1185">Reference proteome</keyword>
<accession>A0A1I5JF96</accession>
<evidence type="ECO:0000259" key="2">
    <source>
        <dbReference type="Pfam" id="PF13439"/>
    </source>
</evidence>
<dbReference type="Pfam" id="PF13439">
    <property type="entry name" value="Glyco_transf_4"/>
    <property type="match status" value="1"/>
</dbReference>
<dbReference type="PANTHER" id="PTHR45947">
    <property type="entry name" value="SULFOQUINOVOSYL TRANSFERASE SQD2"/>
    <property type="match status" value="1"/>
</dbReference>
<dbReference type="InterPro" id="IPR001296">
    <property type="entry name" value="Glyco_trans_1"/>
</dbReference>
<dbReference type="InterPro" id="IPR050194">
    <property type="entry name" value="Glycosyltransferase_grp1"/>
</dbReference>